<name>A0A915YID2_9BACT</name>
<reference evidence="4" key="1">
    <citation type="submission" date="2022-09" db="EMBL/GenBank/DDBJ databases">
        <title>Aureispira anguillicida sp. nov., isolated from Leptocephalus of Japanese eel Anguilla japonica.</title>
        <authorList>
            <person name="Yuasa K."/>
            <person name="Mekata T."/>
            <person name="Ikunari K."/>
        </authorList>
    </citation>
    <scope>NUCLEOTIDE SEQUENCE</scope>
    <source>
        <strain evidence="4">EL160426</strain>
    </source>
</reference>
<keyword evidence="5" id="KW-1185">Reference proteome</keyword>
<keyword evidence="2" id="KW-0732">Signal</keyword>
<feature type="compositionally biased region" description="Polar residues" evidence="1">
    <location>
        <begin position="35"/>
        <end position="50"/>
    </location>
</feature>
<feature type="region of interest" description="Disordered" evidence="1">
    <location>
        <begin position="28"/>
        <end position="52"/>
    </location>
</feature>
<evidence type="ECO:0000259" key="3">
    <source>
        <dbReference type="Pfam" id="PF18962"/>
    </source>
</evidence>
<gene>
    <name evidence="4" type="ORF">AsAng_0043440</name>
</gene>
<organism evidence="4 5">
    <name type="scientific">Aureispira anguillae</name>
    <dbReference type="NCBI Taxonomy" id="2864201"/>
    <lineage>
        <taxon>Bacteria</taxon>
        <taxon>Pseudomonadati</taxon>
        <taxon>Bacteroidota</taxon>
        <taxon>Saprospiria</taxon>
        <taxon>Saprospirales</taxon>
        <taxon>Saprospiraceae</taxon>
        <taxon>Aureispira</taxon>
    </lineage>
</organism>
<accession>A0A915YID2</accession>
<dbReference type="NCBIfam" id="TIGR04183">
    <property type="entry name" value="Por_Secre_tail"/>
    <property type="match status" value="1"/>
</dbReference>
<proteinExistence type="predicted"/>
<protein>
    <submittedName>
        <fullName evidence="4">T9SS type A sorting domain-containing protein</fullName>
    </submittedName>
</protein>
<feature type="region of interest" description="Disordered" evidence="1">
    <location>
        <begin position="364"/>
        <end position="384"/>
    </location>
</feature>
<feature type="signal peptide" evidence="2">
    <location>
        <begin position="1"/>
        <end position="26"/>
    </location>
</feature>
<evidence type="ECO:0000256" key="1">
    <source>
        <dbReference type="SAM" id="MobiDB-lite"/>
    </source>
</evidence>
<sequence length="473" mass="51918">MNKLTHNLRSIIVLLTFVLSSFNTFAQKEAPNQPKPNQSLTNTKNTTSGVISPDPIIIQGRLDLETNTTSTHQVLETPGIRLEMEPGSVYTSIPHSTVGGNGDSNNSSTIHCPKMFVEVTIPFLQSCVASTAQVDYCNHGNADAINSYVDVAFPSELTLDSASLPYTIVGTGLYRFQLGTVVDNSCDLFYVHFTTICDSSLLNEEHCINAHIYPDTLCNSVYSDYLLSVDGKCVGSNAKFTVHNHGMAVTLGQHIQYVIIEDHLLAGGNPLPLFKDTLVLDKDSTLELNVSGTYSGYRLKLLDSLGTEFAYSSVQNCSATSNNSTTTNHYNNLFWNDSHLPFESQGCAINGKTTTTTNVVPNSLLAPLSNPAGSNSNSKESSSSKFELLETEETIIQVYPNPFSQYAVIKIEGPIADHFTFRLYNATGQTVQFRNLSEQREFRIERKNLLNGMYLYQIESEGQLIGAGKVIIK</sequence>
<feature type="domain" description="Secretion system C-terminal sorting" evidence="3">
    <location>
        <begin position="398"/>
        <end position="472"/>
    </location>
</feature>
<evidence type="ECO:0000256" key="2">
    <source>
        <dbReference type="SAM" id="SignalP"/>
    </source>
</evidence>
<dbReference type="RefSeq" id="WP_264788863.1">
    <property type="nucleotide sequence ID" value="NZ_AP026867.1"/>
</dbReference>
<evidence type="ECO:0000313" key="4">
    <source>
        <dbReference type="EMBL" id="BDS13605.1"/>
    </source>
</evidence>
<dbReference type="EMBL" id="AP026867">
    <property type="protein sequence ID" value="BDS13605.1"/>
    <property type="molecule type" value="Genomic_DNA"/>
</dbReference>
<feature type="chain" id="PRO_5037502318" evidence="2">
    <location>
        <begin position="27"/>
        <end position="473"/>
    </location>
</feature>
<dbReference type="Proteomes" id="UP001060919">
    <property type="component" value="Chromosome"/>
</dbReference>
<feature type="compositionally biased region" description="Low complexity" evidence="1">
    <location>
        <begin position="374"/>
        <end position="384"/>
    </location>
</feature>
<dbReference type="AlphaFoldDB" id="A0A915YID2"/>
<evidence type="ECO:0000313" key="5">
    <source>
        <dbReference type="Proteomes" id="UP001060919"/>
    </source>
</evidence>
<dbReference type="KEGG" id="aup:AsAng_0043440"/>
<dbReference type="InterPro" id="IPR026444">
    <property type="entry name" value="Secre_tail"/>
</dbReference>
<dbReference type="Pfam" id="PF18962">
    <property type="entry name" value="Por_Secre_tail"/>
    <property type="match status" value="1"/>
</dbReference>